<dbReference type="OrthoDB" id="2142759at2759"/>
<feature type="signal peptide" evidence="1">
    <location>
        <begin position="1"/>
        <end position="21"/>
    </location>
</feature>
<protein>
    <submittedName>
        <fullName evidence="2">Uncharacterized protein</fullName>
    </submittedName>
</protein>
<reference evidence="2 3" key="1">
    <citation type="journal article" date="2016" name="Proc. Natl. Acad. Sci. U.S.A.">
        <title>Comparative genomics of biotechnologically important yeasts.</title>
        <authorList>
            <person name="Riley R."/>
            <person name="Haridas S."/>
            <person name="Wolfe K.H."/>
            <person name="Lopes M.R."/>
            <person name="Hittinger C.T."/>
            <person name="Goeker M."/>
            <person name="Salamov A.A."/>
            <person name="Wisecaver J.H."/>
            <person name="Long T.M."/>
            <person name="Calvey C.H."/>
            <person name="Aerts A.L."/>
            <person name="Barry K.W."/>
            <person name="Choi C."/>
            <person name="Clum A."/>
            <person name="Coughlan A.Y."/>
            <person name="Deshpande S."/>
            <person name="Douglass A.P."/>
            <person name="Hanson S.J."/>
            <person name="Klenk H.-P."/>
            <person name="LaButti K.M."/>
            <person name="Lapidus A."/>
            <person name="Lindquist E.A."/>
            <person name="Lipzen A.M."/>
            <person name="Meier-Kolthoff J.P."/>
            <person name="Ohm R.A."/>
            <person name="Otillar R.P."/>
            <person name="Pangilinan J.L."/>
            <person name="Peng Y."/>
            <person name="Rokas A."/>
            <person name="Rosa C.A."/>
            <person name="Scheuner C."/>
            <person name="Sibirny A.A."/>
            <person name="Slot J.C."/>
            <person name="Stielow J.B."/>
            <person name="Sun H."/>
            <person name="Kurtzman C.P."/>
            <person name="Blackwell M."/>
            <person name="Grigoriev I.V."/>
            <person name="Jeffries T.W."/>
        </authorList>
    </citation>
    <scope>NUCLEOTIDE SEQUENCE [LARGE SCALE GENOMIC DNA]</scope>
    <source>
        <strain evidence="2 3">NRRL Y-11557</strain>
    </source>
</reference>
<keyword evidence="3" id="KW-1185">Reference proteome</keyword>
<evidence type="ECO:0000256" key="1">
    <source>
        <dbReference type="SAM" id="SignalP"/>
    </source>
</evidence>
<feature type="chain" id="PRO_5009133976" evidence="1">
    <location>
        <begin position="22"/>
        <end position="116"/>
    </location>
</feature>
<organism evidence="2 3">
    <name type="scientific">Lipomyces starkeyi NRRL Y-11557</name>
    <dbReference type="NCBI Taxonomy" id="675824"/>
    <lineage>
        <taxon>Eukaryota</taxon>
        <taxon>Fungi</taxon>
        <taxon>Dikarya</taxon>
        <taxon>Ascomycota</taxon>
        <taxon>Saccharomycotina</taxon>
        <taxon>Lipomycetes</taxon>
        <taxon>Lipomycetales</taxon>
        <taxon>Lipomycetaceae</taxon>
        <taxon>Lipomyces</taxon>
    </lineage>
</organism>
<proteinExistence type="predicted"/>
<dbReference type="Proteomes" id="UP000094385">
    <property type="component" value="Unassembled WGS sequence"/>
</dbReference>
<name>A0A1E3PW05_LIPST</name>
<sequence>MDYFCAFLFIGCLIYFNSVNPDNNYRVVSFDHDARRLDGRILEPVCRDPNDKRSVRIELLRWHFRQVVLANMKGAGEPNFETDFLPETDMVAEILGGPEAAKGWKPNCFQGWRSGP</sequence>
<evidence type="ECO:0000313" key="2">
    <source>
        <dbReference type="EMBL" id="ODQ69468.1"/>
    </source>
</evidence>
<keyword evidence="1" id="KW-0732">Signal</keyword>
<gene>
    <name evidence="2" type="ORF">LIPSTDRAFT_334273</name>
</gene>
<dbReference type="AlphaFoldDB" id="A0A1E3PW05"/>
<accession>A0A1E3PW05</accession>
<evidence type="ECO:0000313" key="3">
    <source>
        <dbReference type="Proteomes" id="UP000094385"/>
    </source>
</evidence>
<dbReference type="EMBL" id="KV454303">
    <property type="protein sequence ID" value="ODQ69468.1"/>
    <property type="molecule type" value="Genomic_DNA"/>
</dbReference>